<evidence type="ECO:0000256" key="4">
    <source>
        <dbReference type="ARBA" id="ARBA00023136"/>
    </source>
</evidence>
<evidence type="ECO:0000259" key="6">
    <source>
        <dbReference type="Pfam" id="PF00361"/>
    </source>
</evidence>
<feature type="transmembrane region" description="Helical" evidence="5">
    <location>
        <begin position="15"/>
        <end position="33"/>
    </location>
</feature>
<feature type="transmembrane region" description="Helical" evidence="5">
    <location>
        <begin position="166"/>
        <end position="190"/>
    </location>
</feature>
<feature type="transmembrane region" description="Helical" evidence="5">
    <location>
        <begin position="261"/>
        <end position="279"/>
    </location>
</feature>
<dbReference type="PANTHER" id="PTHR22773">
    <property type="entry name" value="NADH DEHYDROGENASE"/>
    <property type="match status" value="1"/>
</dbReference>
<feature type="transmembrane region" description="Helical" evidence="5">
    <location>
        <begin position="460"/>
        <end position="479"/>
    </location>
</feature>
<feature type="transmembrane region" description="Helical" evidence="5">
    <location>
        <begin position="285"/>
        <end position="303"/>
    </location>
</feature>
<reference evidence="7" key="1">
    <citation type="submission" date="2016-11" db="EMBL/GenBank/DDBJ databases">
        <title>Complete organellar and ribosomal genomic analysis of the lectotype specimen of the reef forming species Porolithon onkodes (Heydrich) Foslie.</title>
        <authorList>
            <person name="Hughey J.R."/>
            <person name="Gabrielson P.W."/>
        </authorList>
    </citation>
    <scope>NUCLEOTIDE SEQUENCE</scope>
</reference>
<feature type="transmembrane region" description="Helical" evidence="5">
    <location>
        <begin position="334"/>
        <end position="356"/>
    </location>
</feature>
<geneLocation type="mitochondrion" evidence="7"/>
<evidence type="ECO:0000256" key="1">
    <source>
        <dbReference type="ARBA" id="ARBA00004141"/>
    </source>
</evidence>
<dbReference type="GeneID" id="37507784"/>
<dbReference type="HAMAP" id="MF_00445">
    <property type="entry name" value="NDH1_NuoN_1"/>
    <property type="match status" value="1"/>
</dbReference>
<dbReference type="EMBL" id="KY212107">
    <property type="protein sequence ID" value="ASB29836.1"/>
    <property type="molecule type" value="Genomic_DNA"/>
</dbReference>
<name>A0A2Z2KSE5_9FLOR</name>
<evidence type="ECO:0000256" key="5">
    <source>
        <dbReference type="SAM" id="Phobius"/>
    </source>
</evidence>
<dbReference type="RefSeq" id="YP_009502234.1">
    <property type="nucleotide sequence ID" value="NC_038145.1"/>
</dbReference>
<accession>A0A2Z2KSE5</accession>
<feature type="transmembrane region" description="Helical" evidence="5">
    <location>
        <begin position="210"/>
        <end position="229"/>
    </location>
</feature>
<keyword evidence="4 5" id="KW-0472">Membrane</keyword>
<feature type="transmembrane region" description="Helical" evidence="5">
    <location>
        <begin position="419"/>
        <end position="439"/>
    </location>
</feature>
<organism evidence="7">
    <name type="scientific">Porolithon onkodes</name>
    <dbReference type="NCBI Taxonomy" id="231751"/>
    <lineage>
        <taxon>Eukaryota</taxon>
        <taxon>Rhodophyta</taxon>
        <taxon>Florideophyceae</taxon>
        <taxon>Corallinophycidae</taxon>
        <taxon>Corallinales</taxon>
        <taxon>Porolithaceae</taxon>
        <taxon>Porolithon</taxon>
    </lineage>
</organism>
<dbReference type="NCBIfam" id="TIGR01770">
    <property type="entry name" value="NDH_I_N"/>
    <property type="match status" value="1"/>
</dbReference>
<feature type="domain" description="NADH:quinone oxidoreductase/Mrp antiporter transmembrane" evidence="6">
    <location>
        <begin position="133"/>
        <end position="430"/>
    </location>
</feature>
<feature type="transmembrane region" description="Helical" evidence="5">
    <location>
        <begin position="84"/>
        <end position="104"/>
    </location>
</feature>
<keyword evidence="3 5" id="KW-1133">Transmembrane helix</keyword>
<feature type="transmembrane region" description="Helical" evidence="5">
    <location>
        <begin position="111"/>
        <end position="129"/>
    </location>
</feature>
<keyword evidence="2 5" id="KW-0812">Transmembrane</keyword>
<dbReference type="GO" id="GO:0042773">
    <property type="term" value="P:ATP synthesis coupled electron transport"/>
    <property type="evidence" value="ECO:0007669"/>
    <property type="project" value="InterPro"/>
</dbReference>
<evidence type="ECO:0000313" key="7">
    <source>
        <dbReference type="EMBL" id="ASB29836.1"/>
    </source>
</evidence>
<protein>
    <submittedName>
        <fullName evidence="7">NADH dehydrogenase subunit 2</fullName>
    </submittedName>
</protein>
<feature type="transmembrane region" description="Helical" evidence="5">
    <location>
        <begin position="310"/>
        <end position="328"/>
    </location>
</feature>
<feature type="transmembrane region" description="Helical" evidence="5">
    <location>
        <begin position="376"/>
        <end position="399"/>
    </location>
</feature>
<dbReference type="InterPro" id="IPR010096">
    <property type="entry name" value="NADH-Q_OxRdtase_suN/2"/>
</dbReference>
<evidence type="ECO:0000256" key="2">
    <source>
        <dbReference type="ARBA" id="ARBA00022692"/>
    </source>
</evidence>
<dbReference type="InterPro" id="IPR001750">
    <property type="entry name" value="ND/Mrp_TM"/>
</dbReference>
<comment type="subcellular location">
    <subcellularLocation>
        <location evidence="1">Membrane</location>
        <topology evidence="1">Multi-pass membrane protein</topology>
    </subcellularLocation>
</comment>
<dbReference type="GO" id="GO:0008137">
    <property type="term" value="F:NADH dehydrogenase (ubiquinone) activity"/>
    <property type="evidence" value="ECO:0007669"/>
    <property type="project" value="InterPro"/>
</dbReference>
<dbReference type="AlphaFoldDB" id="A0A2Z2KSE5"/>
<sequence length="496" mass="56475">MTNFIYDIYVTLPEIYLFLAICGLLVYGVLNGGSLHLGYPLLTRVIGLVSIQILILTSLLGLAIPYVNFFSWNFFLASSFSSVYLKRFLIFLSILWICFTLKYVKKEKINVFEYWILSLLTILAFSLLLQIFDLLGTYLIIELQSLSFYVLASFKRSSEFSTEAGLKYFVLGAFSSAFLLFGSSLIYGVTGATNFSDLNILFSGFLVENSIILFGIFLGLILLICALFFKLSAAPFHMWSPDVYEGSPTNTTAFFSLFPKIVIITLLVKIFVISFYDFINFGKNIFFSCSFFSLLFGTFGAFAQKKWKRFLAYSSINHIGFILIGFTSNDSFNIFSIFMYLFIYVITVVAIFSLILDLRIHNYHQDNQIRFIREILNLGSTNPLLTLSLTLILFSMAGIPPLSGFFAKVFIILAGVQNGVYSLIIFSIIMSSVACFYYIRIIQSIYFLKIDKWPIFTPITKINSFILGISCFLISFFFLDIELFSILLTRISITFL</sequence>
<proteinExistence type="inferred from homology"/>
<feature type="transmembrane region" description="Helical" evidence="5">
    <location>
        <begin position="45"/>
        <end position="64"/>
    </location>
</feature>
<keyword evidence="7" id="KW-0496">Mitochondrion</keyword>
<feature type="transmembrane region" description="Helical" evidence="5">
    <location>
        <begin position="135"/>
        <end position="154"/>
    </location>
</feature>
<gene>
    <name evidence="7" type="primary">nad2</name>
</gene>
<dbReference type="Pfam" id="PF00361">
    <property type="entry name" value="Proton_antipo_M"/>
    <property type="match status" value="1"/>
</dbReference>
<dbReference type="GO" id="GO:0016020">
    <property type="term" value="C:membrane"/>
    <property type="evidence" value="ECO:0007669"/>
    <property type="project" value="UniProtKB-SubCell"/>
</dbReference>
<evidence type="ECO:0000256" key="3">
    <source>
        <dbReference type="ARBA" id="ARBA00022989"/>
    </source>
</evidence>